<feature type="domain" description="DUF6378" evidence="1">
    <location>
        <begin position="5"/>
        <end position="84"/>
    </location>
</feature>
<evidence type="ECO:0000259" key="1">
    <source>
        <dbReference type="Pfam" id="PF19905"/>
    </source>
</evidence>
<evidence type="ECO:0000313" key="2">
    <source>
        <dbReference type="EMBL" id="QSX16044.1"/>
    </source>
</evidence>
<reference evidence="2" key="1">
    <citation type="submission" date="2021-03" db="EMBL/GenBank/DDBJ databases">
        <title>Characterization of a novel Integrative Conjugative Element in Glaesserella parasuis.</title>
        <authorList>
            <person name="Hu G."/>
            <person name="Sun H."/>
        </authorList>
    </citation>
    <scope>NUCLEOTIDE SEQUENCE</scope>
    <source>
        <strain evidence="2">GHP1807</strain>
    </source>
</reference>
<accession>A0AAX1M1T5</accession>
<protein>
    <recommendedName>
        <fullName evidence="1">DUF6378 domain-containing protein</fullName>
    </recommendedName>
</protein>
<proteinExistence type="predicted"/>
<dbReference type="AlphaFoldDB" id="A0AAX1M1T5"/>
<dbReference type="RefSeq" id="WP_021113115.1">
    <property type="nucleotide sequence ID" value="NZ_CP049090.1"/>
</dbReference>
<name>A0AAX1M1T5_GLAPU</name>
<dbReference type="EMBL" id="CP071491">
    <property type="protein sequence ID" value="QSX16044.1"/>
    <property type="molecule type" value="Genomic_DNA"/>
</dbReference>
<organism evidence="2 3">
    <name type="scientific">Glaesserella parasuis</name>
    <name type="common">Haemophilus parasuis</name>
    <dbReference type="NCBI Taxonomy" id="738"/>
    <lineage>
        <taxon>Bacteria</taxon>
        <taxon>Pseudomonadati</taxon>
        <taxon>Pseudomonadota</taxon>
        <taxon>Gammaproteobacteria</taxon>
        <taxon>Pasteurellales</taxon>
        <taxon>Pasteurellaceae</taxon>
        <taxon>Glaesserella</taxon>
    </lineage>
</organism>
<evidence type="ECO:0000313" key="3">
    <source>
        <dbReference type="Proteomes" id="UP000662736"/>
    </source>
</evidence>
<gene>
    <name evidence="2" type="ORF">J1G54_06430</name>
</gene>
<sequence length="98" mass="10886">MSDIKQTIAQRGEQYGDFTDTAITAQKMKGLLFDDVPDDFYTPRQREALEMICTKLARISTGNNPSYEDNWRDIAGYAVLGGNLTEVDDGARNCTSGQ</sequence>
<dbReference type="Pfam" id="PF19905">
    <property type="entry name" value="DUF6378"/>
    <property type="match status" value="1"/>
</dbReference>
<dbReference type="InterPro" id="IPR045958">
    <property type="entry name" value="DUF6378"/>
</dbReference>
<dbReference type="Proteomes" id="UP000662736">
    <property type="component" value="Chromosome"/>
</dbReference>